<accession>A0ACC1MZN1</accession>
<evidence type="ECO:0000313" key="2">
    <source>
        <dbReference type="Proteomes" id="UP001143910"/>
    </source>
</evidence>
<proteinExistence type="predicted"/>
<evidence type="ECO:0000313" key="1">
    <source>
        <dbReference type="EMBL" id="KAJ2972310.1"/>
    </source>
</evidence>
<protein>
    <submittedName>
        <fullName evidence="1">Uncharacterized protein</fullName>
    </submittedName>
</protein>
<keyword evidence="2" id="KW-1185">Reference proteome</keyword>
<dbReference type="Proteomes" id="UP001143910">
    <property type="component" value="Unassembled WGS sequence"/>
</dbReference>
<gene>
    <name evidence="1" type="ORF">NQ176_g7230</name>
</gene>
<reference evidence="1" key="1">
    <citation type="submission" date="2022-08" db="EMBL/GenBank/DDBJ databases">
        <title>Genome Sequence of Lecanicillium fungicola.</title>
        <authorList>
            <person name="Buettner E."/>
        </authorList>
    </citation>
    <scope>NUCLEOTIDE SEQUENCE</scope>
    <source>
        <strain evidence="1">Babe33</strain>
    </source>
</reference>
<sequence length="289" mass="33047">MAEKRTLEAYFAPSAKRQREADDKPVSTSKHKSYPFDIIEIPEALAEQLLPPNAPVKPGKNIDNRQDLNILYYNPFIPKLCTRQLFEFLRTELPFYRVEWTTVFGLDETSRFKNGSVVDAKSEVLVSDRLYDRYPPRPIPQCLDTLRRSTEAATGFKFNFCLVNYYASGADSISYHSDDEKFLGPEPAIASFSLGAQRDFLMKHKTAAPGSLKLVLGSGDMVLMRGKTQSQWLHSIPKRTGKHGEDGGRINITFRRAVTKDGTENYYNYNVGRGPVYRWDRTRREMKQA</sequence>
<organism evidence="1 2">
    <name type="scientific">Zarea fungicola</name>
    <dbReference type="NCBI Taxonomy" id="93591"/>
    <lineage>
        <taxon>Eukaryota</taxon>
        <taxon>Fungi</taxon>
        <taxon>Dikarya</taxon>
        <taxon>Ascomycota</taxon>
        <taxon>Pezizomycotina</taxon>
        <taxon>Sordariomycetes</taxon>
        <taxon>Hypocreomycetidae</taxon>
        <taxon>Hypocreales</taxon>
        <taxon>Cordycipitaceae</taxon>
        <taxon>Zarea</taxon>
    </lineage>
</organism>
<name>A0ACC1MZN1_9HYPO</name>
<dbReference type="EMBL" id="JANJQO010001176">
    <property type="protein sequence ID" value="KAJ2972310.1"/>
    <property type="molecule type" value="Genomic_DNA"/>
</dbReference>
<comment type="caution">
    <text evidence="1">The sequence shown here is derived from an EMBL/GenBank/DDBJ whole genome shotgun (WGS) entry which is preliminary data.</text>
</comment>